<evidence type="ECO:0000256" key="1">
    <source>
        <dbReference type="ARBA" id="ARBA00004196"/>
    </source>
</evidence>
<evidence type="ECO:0000259" key="5">
    <source>
        <dbReference type="Pfam" id="PF04234"/>
    </source>
</evidence>
<feature type="domain" description="CopC" evidence="5">
    <location>
        <begin position="25"/>
        <end position="117"/>
    </location>
</feature>
<dbReference type="Gene3D" id="2.60.40.1220">
    <property type="match status" value="1"/>
</dbReference>
<accession>A0A6J7L7M8</accession>
<comment type="subcellular location">
    <subcellularLocation>
        <location evidence="1">Cell envelope</location>
    </subcellularLocation>
</comment>
<dbReference type="GO" id="GO:0030313">
    <property type="term" value="C:cell envelope"/>
    <property type="evidence" value="ECO:0007669"/>
    <property type="project" value="UniProtKB-SubCell"/>
</dbReference>
<dbReference type="EMBL" id="CAFBNE010000094">
    <property type="protein sequence ID" value="CAB4964057.1"/>
    <property type="molecule type" value="Genomic_DNA"/>
</dbReference>
<reference evidence="6" key="1">
    <citation type="submission" date="2020-05" db="EMBL/GenBank/DDBJ databases">
        <authorList>
            <person name="Chiriac C."/>
            <person name="Salcher M."/>
            <person name="Ghai R."/>
            <person name="Kavagutti S V."/>
        </authorList>
    </citation>
    <scope>NUCLEOTIDE SEQUENCE</scope>
</reference>
<dbReference type="AlphaFoldDB" id="A0A6J7L7M8"/>
<protein>
    <submittedName>
        <fullName evidence="6">Unannotated protein</fullName>
    </submittedName>
</protein>
<evidence type="ECO:0000256" key="3">
    <source>
        <dbReference type="ARBA" id="ARBA00022729"/>
    </source>
</evidence>
<dbReference type="GO" id="GO:0006825">
    <property type="term" value="P:copper ion transport"/>
    <property type="evidence" value="ECO:0007669"/>
    <property type="project" value="InterPro"/>
</dbReference>
<proteinExistence type="predicted"/>
<keyword evidence="4" id="KW-0186">Copper</keyword>
<keyword evidence="3" id="KW-0732">Signal</keyword>
<keyword evidence="2" id="KW-0479">Metal-binding</keyword>
<dbReference type="GO" id="GO:0005507">
    <property type="term" value="F:copper ion binding"/>
    <property type="evidence" value="ECO:0007669"/>
    <property type="project" value="InterPro"/>
</dbReference>
<dbReference type="PANTHER" id="PTHR34820:SF4">
    <property type="entry name" value="INNER MEMBRANE PROTEIN YEBZ"/>
    <property type="match status" value="1"/>
</dbReference>
<organism evidence="6">
    <name type="scientific">freshwater metagenome</name>
    <dbReference type="NCBI Taxonomy" id="449393"/>
    <lineage>
        <taxon>unclassified sequences</taxon>
        <taxon>metagenomes</taxon>
        <taxon>ecological metagenomes</taxon>
    </lineage>
</organism>
<name>A0A6J7L7M8_9ZZZZ</name>
<evidence type="ECO:0000256" key="2">
    <source>
        <dbReference type="ARBA" id="ARBA00022723"/>
    </source>
</evidence>
<dbReference type="PANTHER" id="PTHR34820">
    <property type="entry name" value="INNER MEMBRANE PROTEIN YEBZ"/>
    <property type="match status" value="1"/>
</dbReference>
<dbReference type="GO" id="GO:0042597">
    <property type="term" value="C:periplasmic space"/>
    <property type="evidence" value="ECO:0007669"/>
    <property type="project" value="InterPro"/>
</dbReference>
<evidence type="ECO:0000313" key="6">
    <source>
        <dbReference type="EMBL" id="CAB4964057.1"/>
    </source>
</evidence>
<evidence type="ECO:0000256" key="4">
    <source>
        <dbReference type="ARBA" id="ARBA00023008"/>
    </source>
</evidence>
<dbReference type="InterPro" id="IPR007348">
    <property type="entry name" value="CopC_dom"/>
</dbReference>
<dbReference type="InterPro" id="IPR032694">
    <property type="entry name" value="CopC/D"/>
</dbReference>
<dbReference type="GO" id="GO:0046688">
    <property type="term" value="P:response to copper ion"/>
    <property type="evidence" value="ECO:0007669"/>
    <property type="project" value="InterPro"/>
</dbReference>
<dbReference type="Pfam" id="PF04234">
    <property type="entry name" value="CopC"/>
    <property type="match status" value="1"/>
</dbReference>
<dbReference type="SUPFAM" id="SSF81296">
    <property type="entry name" value="E set domains"/>
    <property type="match status" value="1"/>
</dbReference>
<sequence>MRLALVAAVLGSLALLVNPTPAFAHADVHGSSPRNGTQVSVAPKKVVITFTEDVTLDSLAPRLVDGAGRTVPSTAAIAGAVLSITPVKPLGRGITSATWHVISDDGHPISGALAFTVGKSTPRGQRTSIVTMPRIATTLSGDRPGPLTLTMTSTAKSGEVTWTSDAMPEPIIWTITGNGTTAKASGVLPLAGTWRMSAMLVTSSSQMVMPSGSVVLRAPESS</sequence>
<dbReference type="InterPro" id="IPR014755">
    <property type="entry name" value="Cu-Rt/internalin_Ig-like"/>
</dbReference>
<gene>
    <name evidence="6" type="ORF">UFOPK3772_02456</name>
</gene>
<dbReference type="InterPro" id="IPR014756">
    <property type="entry name" value="Ig_E-set"/>
</dbReference>
<dbReference type="GO" id="GO:0005886">
    <property type="term" value="C:plasma membrane"/>
    <property type="evidence" value="ECO:0007669"/>
    <property type="project" value="TreeGrafter"/>
</dbReference>